<reference evidence="3 4" key="1">
    <citation type="submission" date="2017-02" db="EMBL/GenBank/DDBJ databases">
        <title>The new phylogeny of genus Mycobacterium.</title>
        <authorList>
            <person name="Tortoli E."/>
            <person name="Trovato A."/>
            <person name="Cirillo D.M."/>
        </authorList>
    </citation>
    <scope>NUCLEOTIDE SEQUENCE [LARGE SCALE GENOMIC DNA]</scope>
    <source>
        <strain evidence="3 4">DSM 45145</strain>
    </source>
</reference>
<reference evidence="2" key="3">
    <citation type="submission" date="2020-02" db="EMBL/GenBank/DDBJ databases">
        <authorList>
            <person name="Matsumoto Y."/>
            <person name="Motooka D."/>
            <person name="Nakamura S."/>
        </authorList>
    </citation>
    <scope>NUCLEOTIDE SEQUENCE</scope>
    <source>
        <strain evidence="2">JCM 16367</strain>
    </source>
</reference>
<keyword evidence="4" id="KW-1185">Reference proteome</keyword>
<dbReference type="RefSeq" id="WP_083086222.1">
    <property type="nucleotide sequence ID" value="NZ_AP022583.1"/>
</dbReference>
<dbReference type="Proteomes" id="UP000466894">
    <property type="component" value="Chromosome"/>
</dbReference>
<proteinExistence type="predicted"/>
<dbReference type="KEGG" id="mnv:MNVI_29150"/>
<evidence type="ECO:0000313" key="5">
    <source>
        <dbReference type="Proteomes" id="UP000466894"/>
    </source>
</evidence>
<accession>A0A7I7PG57</accession>
<keyword evidence="1" id="KW-0472">Membrane</keyword>
<reference evidence="2 5" key="2">
    <citation type="journal article" date="2019" name="Emerg. Microbes Infect.">
        <title>Comprehensive subspecies identification of 175 nontuberculous mycobacteria species based on 7547 genomic profiles.</title>
        <authorList>
            <person name="Matsumoto Y."/>
            <person name="Kinjo T."/>
            <person name="Motooka D."/>
            <person name="Nabeya D."/>
            <person name="Jung N."/>
            <person name="Uechi K."/>
            <person name="Horii T."/>
            <person name="Iida T."/>
            <person name="Fujita J."/>
            <person name="Nakamura S."/>
        </authorList>
    </citation>
    <scope>NUCLEOTIDE SEQUENCE [LARGE SCALE GENOMIC DNA]</scope>
    <source>
        <strain evidence="2 5">JCM 16367</strain>
    </source>
</reference>
<protein>
    <submittedName>
        <fullName evidence="2">Uncharacterized protein</fullName>
    </submittedName>
</protein>
<evidence type="ECO:0000313" key="4">
    <source>
        <dbReference type="Proteomes" id="UP000192374"/>
    </source>
</evidence>
<evidence type="ECO:0000256" key="1">
    <source>
        <dbReference type="SAM" id="Phobius"/>
    </source>
</evidence>
<dbReference type="OrthoDB" id="4571146at2"/>
<feature type="transmembrane region" description="Helical" evidence="1">
    <location>
        <begin position="29"/>
        <end position="47"/>
    </location>
</feature>
<evidence type="ECO:0000313" key="3">
    <source>
        <dbReference type="EMBL" id="ORB17070.1"/>
    </source>
</evidence>
<dbReference type="AlphaFoldDB" id="A0A7I7PG57"/>
<dbReference type="EMBL" id="AP022583">
    <property type="protein sequence ID" value="BBY07597.1"/>
    <property type="molecule type" value="Genomic_DNA"/>
</dbReference>
<dbReference type="Proteomes" id="UP000192374">
    <property type="component" value="Unassembled WGS sequence"/>
</dbReference>
<organism evidence="2 5">
    <name type="scientific">Mycobacterium noviomagense</name>
    <dbReference type="NCBI Taxonomy" id="459858"/>
    <lineage>
        <taxon>Bacteria</taxon>
        <taxon>Bacillati</taxon>
        <taxon>Actinomycetota</taxon>
        <taxon>Actinomycetes</taxon>
        <taxon>Mycobacteriales</taxon>
        <taxon>Mycobacteriaceae</taxon>
        <taxon>Mycobacterium</taxon>
    </lineage>
</organism>
<keyword evidence="1" id="KW-0812">Transmembrane</keyword>
<name>A0A7I7PG57_9MYCO</name>
<gene>
    <name evidence="3" type="ORF">BST37_05000</name>
    <name evidence="2" type="ORF">MNVI_29150</name>
</gene>
<keyword evidence="1" id="KW-1133">Transmembrane helix</keyword>
<dbReference type="EMBL" id="MVIC01000005">
    <property type="protein sequence ID" value="ORB17070.1"/>
    <property type="molecule type" value="Genomic_DNA"/>
</dbReference>
<evidence type="ECO:0000313" key="2">
    <source>
        <dbReference type="EMBL" id="BBY07597.1"/>
    </source>
</evidence>
<sequence length="161" mass="18179">MKKIVVSSICIIVGTELLALALHDRRLVLWTSGAAAAFAIFSVRRFVGRDISPRPAEPSADLFGNSLRSWLTRTETMIRWSESTRLDWDRHLRPILARRFEIATGQRQAKDRAAFQAAGRMLFGPELWGWVNPDNIARAGAKQPGPGRETLEEILQRLEQT</sequence>